<gene>
    <name evidence="1" type="ORF">Clacol_002694</name>
</gene>
<dbReference type="Proteomes" id="UP001050691">
    <property type="component" value="Unassembled WGS sequence"/>
</dbReference>
<dbReference type="EMBL" id="BPWL01000003">
    <property type="protein sequence ID" value="GJJ08476.1"/>
    <property type="molecule type" value="Genomic_DNA"/>
</dbReference>
<proteinExistence type="predicted"/>
<name>A0AAV5A1E6_9AGAM</name>
<accession>A0AAV5A1E6</accession>
<keyword evidence="2" id="KW-1185">Reference proteome</keyword>
<organism evidence="1 2">
    <name type="scientific">Clathrus columnatus</name>
    <dbReference type="NCBI Taxonomy" id="1419009"/>
    <lineage>
        <taxon>Eukaryota</taxon>
        <taxon>Fungi</taxon>
        <taxon>Dikarya</taxon>
        <taxon>Basidiomycota</taxon>
        <taxon>Agaricomycotina</taxon>
        <taxon>Agaricomycetes</taxon>
        <taxon>Phallomycetidae</taxon>
        <taxon>Phallales</taxon>
        <taxon>Clathraceae</taxon>
        <taxon>Clathrus</taxon>
    </lineage>
</organism>
<dbReference type="AlphaFoldDB" id="A0AAV5A1E6"/>
<reference evidence="1" key="1">
    <citation type="submission" date="2021-10" db="EMBL/GenBank/DDBJ databases">
        <title>De novo Genome Assembly of Clathrus columnatus (Basidiomycota, Fungi) Using Illumina and Nanopore Sequence Data.</title>
        <authorList>
            <person name="Ogiso-Tanaka E."/>
            <person name="Itagaki H."/>
            <person name="Hosoya T."/>
            <person name="Hosaka K."/>
        </authorList>
    </citation>
    <scope>NUCLEOTIDE SEQUENCE</scope>
    <source>
        <strain evidence="1">MO-923</strain>
    </source>
</reference>
<evidence type="ECO:0000313" key="2">
    <source>
        <dbReference type="Proteomes" id="UP001050691"/>
    </source>
</evidence>
<protein>
    <submittedName>
        <fullName evidence="1">Uncharacterized protein</fullName>
    </submittedName>
</protein>
<evidence type="ECO:0000313" key="1">
    <source>
        <dbReference type="EMBL" id="GJJ08476.1"/>
    </source>
</evidence>
<sequence length="260" mass="29104">MSDSVPRTPITPYPGADTTAVKELLTMMKSTLGTLGSTFEALNDQSGRITTLGPTDSSQQISSLRRQIRRQDKKQDERVMEVKHMIKDVLKDHIANDMRLEAQIEEQIRAEIALQVRQEVTAQIVEHLPISLQEQAEQSKRQLNDVKLSLVNSCSSYSNGCREARRANSGLRANNLDDPLARVLKPNGTESAMFPTDLRTLFGYDSNTALELVREFGLKEHDSRERNLNRFMAFIGIPFHLIPVPALTDAGPTNALHLNV</sequence>
<comment type="caution">
    <text evidence="1">The sequence shown here is derived from an EMBL/GenBank/DDBJ whole genome shotgun (WGS) entry which is preliminary data.</text>
</comment>